<dbReference type="Proteomes" id="UP000001471">
    <property type="component" value="Unassembled WGS sequence"/>
</dbReference>
<protein>
    <submittedName>
        <fullName evidence="3">Uncharacterized protein</fullName>
    </submittedName>
</protein>
<dbReference type="EMBL" id="DS231626">
    <property type="protein sequence ID" value="EDU42932.1"/>
    <property type="molecule type" value="Genomic_DNA"/>
</dbReference>
<gene>
    <name evidence="3" type="ORF">PTRG_09881</name>
</gene>
<keyword evidence="2" id="KW-0812">Transmembrane</keyword>
<dbReference type="OrthoDB" id="10472030at2759"/>
<sequence>MTATCGDNDSDDMNPALHHHHPFDHHDGLADYSRSWLSSSALLGKDDHHTLNIFSAASNAFGRTASMASIVSSCALRLLPHLYAWCQHHDGLADFAHSWLSFFALLKRIVHHTLNILLRALNAREGTYSMAIVAPLYVYHLSLCTGIWFLYRDGFTGFADIACSSSSFFALLGKMLHHTLIILFETLNIHELAKGIIGVISSRSANAKTGVAIVYASSNLSTNDHSINKVSASKAATNNPPPRPAPKRYPTASHQSNIKKLNNPPPHPQPKLYPTGPHQSSVKRPNTPPPRPQPKPYPTGPHQT</sequence>
<feature type="compositionally biased region" description="Pro residues" evidence="1">
    <location>
        <begin position="286"/>
        <end position="304"/>
    </location>
</feature>
<proteinExistence type="predicted"/>
<feature type="region of interest" description="Disordered" evidence="1">
    <location>
        <begin position="232"/>
        <end position="304"/>
    </location>
</feature>
<accession>B2WIS2</accession>
<keyword evidence="2" id="KW-0472">Membrane</keyword>
<reference evidence="4" key="1">
    <citation type="journal article" date="2013" name="G3 (Bethesda)">
        <title>Comparative genomics of a plant-pathogenic fungus, Pyrenophora tritici-repentis, reveals transduplication and the impact of repeat elements on pathogenicity and population divergence.</title>
        <authorList>
            <person name="Manning V.A."/>
            <person name="Pandelova I."/>
            <person name="Dhillon B."/>
            <person name="Wilhelm L.J."/>
            <person name="Goodwin S.B."/>
            <person name="Berlin A.M."/>
            <person name="Figueroa M."/>
            <person name="Freitag M."/>
            <person name="Hane J.K."/>
            <person name="Henrissat B."/>
            <person name="Holman W.H."/>
            <person name="Kodira C.D."/>
            <person name="Martin J."/>
            <person name="Oliver R.P."/>
            <person name="Robbertse B."/>
            <person name="Schackwitz W."/>
            <person name="Schwartz D.C."/>
            <person name="Spatafora J.W."/>
            <person name="Turgeon B.G."/>
            <person name="Yandava C."/>
            <person name="Young S."/>
            <person name="Zhou S."/>
            <person name="Zeng Q."/>
            <person name="Grigoriev I.V."/>
            <person name="Ma L.-J."/>
            <person name="Ciuffetti L.M."/>
        </authorList>
    </citation>
    <scope>NUCLEOTIDE SEQUENCE [LARGE SCALE GENOMIC DNA]</scope>
    <source>
        <strain evidence="4">Pt-1C-BFP</strain>
    </source>
</reference>
<organism evidence="3 4">
    <name type="scientific">Pyrenophora tritici-repentis (strain Pt-1C-BFP)</name>
    <name type="common">Wheat tan spot fungus</name>
    <name type="synonym">Drechslera tritici-repentis</name>
    <dbReference type="NCBI Taxonomy" id="426418"/>
    <lineage>
        <taxon>Eukaryota</taxon>
        <taxon>Fungi</taxon>
        <taxon>Dikarya</taxon>
        <taxon>Ascomycota</taxon>
        <taxon>Pezizomycotina</taxon>
        <taxon>Dothideomycetes</taxon>
        <taxon>Pleosporomycetidae</taxon>
        <taxon>Pleosporales</taxon>
        <taxon>Pleosporineae</taxon>
        <taxon>Pleosporaceae</taxon>
        <taxon>Pyrenophora</taxon>
    </lineage>
</organism>
<dbReference type="InParanoid" id="B2WIS2"/>
<evidence type="ECO:0000256" key="2">
    <source>
        <dbReference type="SAM" id="Phobius"/>
    </source>
</evidence>
<feature type="transmembrane region" description="Helical" evidence="2">
    <location>
        <begin position="128"/>
        <end position="151"/>
    </location>
</feature>
<evidence type="ECO:0000313" key="3">
    <source>
        <dbReference type="EMBL" id="EDU42932.1"/>
    </source>
</evidence>
<keyword evidence="2" id="KW-1133">Transmembrane helix</keyword>
<name>B2WIS2_PYRTR</name>
<evidence type="ECO:0000313" key="4">
    <source>
        <dbReference type="Proteomes" id="UP000001471"/>
    </source>
</evidence>
<evidence type="ECO:0000256" key="1">
    <source>
        <dbReference type="SAM" id="MobiDB-lite"/>
    </source>
</evidence>
<dbReference type="HOGENOM" id="CLU_049934_0_0_1"/>
<dbReference type="AlphaFoldDB" id="B2WIS2"/>